<gene>
    <name evidence="3" type="ORF">BSYN_02950</name>
</gene>
<dbReference type="Pfam" id="PF18962">
    <property type="entry name" value="Por_Secre_tail"/>
    <property type="match status" value="1"/>
</dbReference>
<dbReference type="Proteomes" id="UP001496674">
    <property type="component" value="Chromosome"/>
</dbReference>
<evidence type="ECO:0000256" key="1">
    <source>
        <dbReference type="SAM" id="SignalP"/>
    </source>
</evidence>
<accession>A0ABM8IE64</accession>
<dbReference type="InterPro" id="IPR027828">
    <property type="entry name" value="DUF4465"/>
</dbReference>
<keyword evidence="4" id="KW-1185">Reference proteome</keyword>
<evidence type="ECO:0000313" key="4">
    <source>
        <dbReference type="Proteomes" id="UP001496674"/>
    </source>
</evidence>
<dbReference type="InterPro" id="IPR026444">
    <property type="entry name" value="Secre_tail"/>
</dbReference>
<evidence type="ECO:0000313" key="3">
    <source>
        <dbReference type="EMBL" id="BEG98030.1"/>
    </source>
</evidence>
<sequence>MNKSILLALTFLLLITNVINGQTVNGRTATFDNLSLDPESRWWGDNTSSNYQSVFQSGAYVFTNTLVESYKTWGGFAYSNLTSTSFEPSDFLNQQFRSAVGHGVDNSKNYAVVYTFGARTRVTISDMPNGEQISGFYISNSAWVKYVSEHGTGMNSTGQSDANTPFGVGDWYKITAKGSNGKSLDFYLADYRSENPDNHYTLDSWQWFDLRELGIVKYIDFKADGTRKNASGSTIPLYFCMDNFGGERNITPADKQNMHPNTSFTLSLGSLFNLISPASGSEIQYATSNPVYTITDAPNATYATATINADNLQINSASEGTTSLVVSRTVLGVTTFVRIPVDVTLSTELKQPKLQSIISPNPASTFTILSLSGNVTIYSINGVRVYENANYEANTLINVSSWANGVYFVRMNGQTIKLIKR</sequence>
<dbReference type="Gene3D" id="2.60.120.1350">
    <property type="entry name" value="Protein of unknown function DUF4465"/>
    <property type="match status" value="1"/>
</dbReference>
<feature type="domain" description="Secretion system C-terminal sorting" evidence="2">
    <location>
        <begin position="358"/>
        <end position="419"/>
    </location>
</feature>
<feature type="chain" id="PRO_5047399826" description="Secretion system C-terminal sorting domain-containing protein" evidence="1">
    <location>
        <begin position="22"/>
        <end position="421"/>
    </location>
</feature>
<feature type="signal peptide" evidence="1">
    <location>
        <begin position="1"/>
        <end position="21"/>
    </location>
</feature>
<dbReference type="EMBL" id="AP028055">
    <property type="protein sequence ID" value="BEG98030.1"/>
    <property type="molecule type" value="Genomic_DNA"/>
</dbReference>
<protein>
    <recommendedName>
        <fullName evidence="2">Secretion system C-terminal sorting domain-containing protein</fullName>
    </recommendedName>
</protein>
<name>A0ABM8IE64_9BACE</name>
<dbReference type="Pfam" id="PF14717">
    <property type="entry name" value="DUF4465"/>
    <property type="match status" value="1"/>
</dbReference>
<organism evidence="3 4">
    <name type="scientific">Bacteroides sedimenti</name>
    <dbReference type="NCBI Taxonomy" id="2136147"/>
    <lineage>
        <taxon>Bacteria</taxon>
        <taxon>Pseudomonadati</taxon>
        <taxon>Bacteroidota</taxon>
        <taxon>Bacteroidia</taxon>
        <taxon>Bacteroidales</taxon>
        <taxon>Bacteroidaceae</taxon>
        <taxon>Bacteroides</taxon>
    </lineage>
</organism>
<reference evidence="3 4" key="1">
    <citation type="submission" date="2023-04" db="EMBL/GenBank/DDBJ databases">
        <title>Draft genome sequence of acteroides sedimenti strain YN3PY1.</title>
        <authorList>
            <person name="Yoshida N."/>
        </authorList>
    </citation>
    <scope>NUCLEOTIDE SEQUENCE [LARGE SCALE GENOMIC DNA]</scope>
    <source>
        <strain evidence="3 4">YN3PY1</strain>
    </source>
</reference>
<evidence type="ECO:0000259" key="2">
    <source>
        <dbReference type="Pfam" id="PF18962"/>
    </source>
</evidence>
<dbReference type="NCBIfam" id="TIGR04183">
    <property type="entry name" value="Por_Secre_tail"/>
    <property type="match status" value="1"/>
</dbReference>
<keyword evidence="1" id="KW-0732">Signal</keyword>
<proteinExistence type="predicted"/>
<dbReference type="RefSeq" id="WP_353332621.1">
    <property type="nucleotide sequence ID" value="NZ_AP028055.1"/>
</dbReference>